<gene>
    <name evidence="1" type="ORF">BO97DRAFT_39537</name>
</gene>
<reference evidence="1 2" key="1">
    <citation type="submission" date="2018-02" db="EMBL/GenBank/DDBJ databases">
        <title>The genomes of Aspergillus section Nigri reveals drivers in fungal speciation.</title>
        <authorList>
            <consortium name="DOE Joint Genome Institute"/>
            <person name="Vesth T.C."/>
            <person name="Nybo J."/>
            <person name="Theobald S."/>
            <person name="Brandl J."/>
            <person name="Frisvad J.C."/>
            <person name="Nielsen K.F."/>
            <person name="Lyhne E.K."/>
            <person name="Kogle M.E."/>
            <person name="Kuo A."/>
            <person name="Riley R."/>
            <person name="Clum A."/>
            <person name="Nolan M."/>
            <person name="Lipzen A."/>
            <person name="Salamov A."/>
            <person name="Henrissat B."/>
            <person name="Wiebenga A."/>
            <person name="De vries R.P."/>
            <person name="Grigoriev I.V."/>
            <person name="Mortensen U.H."/>
            <person name="Andersen M.R."/>
            <person name="Baker S.E."/>
        </authorList>
    </citation>
    <scope>NUCLEOTIDE SEQUENCE [LARGE SCALE GENOMIC DNA]</scope>
    <source>
        <strain evidence="1 2">CBS 101889</strain>
    </source>
</reference>
<keyword evidence="2" id="KW-1185">Reference proteome</keyword>
<dbReference type="GeneID" id="37198315"/>
<dbReference type="Proteomes" id="UP000248961">
    <property type="component" value="Unassembled WGS sequence"/>
</dbReference>
<dbReference type="EMBL" id="KZ824279">
    <property type="protein sequence ID" value="RAL13479.1"/>
    <property type="molecule type" value="Genomic_DNA"/>
</dbReference>
<organism evidence="1 2">
    <name type="scientific">Aspergillus homomorphus (strain CBS 101889)</name>
    <dbReference type="NCBI Taxonomy" id="1450537"/>
    <lineage>
        <taxon>Eukaryota</taxon>
        <taxon>Fungi</taxon>
        <taxon>Dikarya</taxon>
        <taxon>Ascomycota</taxon>
        <taxon>Pezizomycotina</taxon>
        <taxon>Eurotiomycetes</taxon>
        <taxon>Eurotiomycetidae</taxon>
        <taxon>Eurotiales</taxon>
        <taxon>Aspergillaceae</taxon>
        <taxon>Aspergillus</taxon>
        <taxon>Aspergillus subgen. Circumdati</taxon>
    </lineage>
</organism>
<dbReference type="AlphaFoldDB" id="A0A395I1B9"/>
<evidence type="ECO:0000313" key="1">
    <source>
        <dbReference type="EMBL" id="RAL13479.1"/>
    </source>
</evidence>
<dbReference type="RefSeq" id="XP_025552633.1">
    <property type="nucleotide sequence ID" value="XM_025694026.1"/>
</dbReference>
<accession>A0A395I1B9</accession>
<name>A0A395I1B9_ASPHC</name>
<protein>
    <submittedName>
        <fullName evidence="1">Uncharacterized protein</fullName>
    </submittedName>
</protein>
<proteinExistence type="predicted"/>
<sequence length="160" mass="17067">MQHMVPVQRQQLCRCGNKSLTSSLGSASNDCSGTGSASSSTKICPIMTEPAAGRSGIAVQLPQGCPSIRQQTVCATCSWPLGRGLEGFNSGLSVWASGQLNKAMMLVKVGFGYCGKLESHLGSSTRHRSHPNRVRPRLYPMIPASVIVDQDYGVMSRPEV</sequence>
<evidence type="ECO:0000313" key="2">
    <source>
        <dbReference type="Proteomes" id="UP000248961"/>
    </source>
</evidence>
<dbReference type="VEuPathDB" id="FungiDB:BO97DRAFT_39537"/>